<gene>
    <name evidence="7" type="ORF">BOKJ2_LOCUS11013</name>
</gene>
<protein>
    <recommendedName>
        <fullName evidence="5">18 kDa Sin3-associated polypeptide</fullName>
    </recommendedName>
</protein>
<dbReference type="GO" id="GO:0005634">
    <property type="term" value="C:nucleus"/>
    <property type="evidence" value="ECO:0007669"/>
    <property type="project" value="TreeGrafter"/>
</dbReference>
<organism evidence="7 8">
    <name type="scientific">Bursaphelenchus okinawaensis</name>
    <dbReference type="NCBI Taxonomy" id="465554"/>
    <lineage>
        <taxon>Eukaryota</taxon>
        <taxon>Metazoa</taxon>
        <taxon>Ecdysozoa</taxon>
        <taxon>Nematoda</taxon>
        <taxon>Chromadorea</taxon>
        <taxon>Rhabditida</taxon>
        <taxon>Tylenchina</taxon>
        <taxon>Tylenchomorpha</taxon>
        <taxon>Aphelenchoidea</taxon>
        <taxon>Aphelenchoididae</taxon>
        <taxon>Bursaphelenchus</taxon>
    </lineage>
</organism>
<evidence type="ECO:0000256" key="6">
    <source>
        <dbReference type="SAM" id="MobiDB-lite"/>
    </source>
</evidence>
<dbReference type="InterPro" id="IPR042534">
    <property type="entry name" value="SAP18_sf"/>
</dbReference>
<dbReference type="OrthoDB" id="440566at2759"/>
<evidence type="ECO:0000313" key="8">
    <source>
        <dbReference type="Proteomes" id="UP000614601"/>
    </source>
</evidence>
<evidence type="ECO:0000256" key="1">
    <source>
        <dbReference type="ARBA" id="ARBA00009143"/>
    </source>
</evidence>
<feature type="compositionally biased region" description="Basic and acidic residues" evidence="6">
    <location>
        <begin position="150"/>
        <end position="164"/>
    </location>
</feature>
<reference evidence="7" key="1">
    <citation type="submission" date="2020-09" db="EMBL/GenBank/DDBJ databases">
        <authorList>
            <person name="Kikuchi T."/>
        </authorList>
    </citation>
    <scope>NUCLEOTIDE SEQUENCE</scope>
    <source>
        <strain evidence="7">SH1</strain>
    </source>
</reference>
<name>A0A811L553_9BILA</name>
<dbReference type="InterPro" id="IPR010516">
    <property type="entry name" value="SAP18"/>
</dbReference>
<dbReference type="FunFam" id="3.10.20.550:FF:000001">
    <property type="entry name" value="Histone deacetylase complex subunit SAP18"/>
    <property type="match status" value="1"/>
</dbReference>
<keyword evidence="2" id="KW-0678">Repressor</keyword>
<dbReference type="Proteomes" id="UP000783686">
    <property type="component" value="Unassembled WGS sequence"/>
</dbReference>
<proteinExistence type="inferred from homology"/>
<accession>A0A811L553</accession>
<keyword evidence="3" id="KW-0805">Transcription regulation</keyword>
<dbReference type="EMBL" id="CAJFDH010000005">
    <property type="protein sequence ID" value="CAD5224306.1"/>
    <property type="molecule type" value="Genomic_DNA"/>
</dbReference>
<dbReference type="Pfam" id="PF06487">
    <property type="entry name" value="SAP18"/>
    <property type="match status" value="1"/>
</dbReference>
<comment type="caution">
    <text evidence="7">The sequence shown here is derived from an EMBL/GenBank/DDBJ whole genome shotgun (WGS) entry which is preliminary data.</text>
</comment>
<dbReference type="Gene3D" id="3.10.20.550">
    <property type="entry name" value="ASAP complex, SAP18 subunit"/>
    <property type="match status" value="1"/>
</dbReference>
<evidence type="ECO:0000256" key="5">
    <source>
        <dbReference type="ARBA" id="ARBA00030511"/>
    </source>
</evidence>
<sequence>MAHVISQVAAPVPQTIDREKVCPLLLRIFLKQNGHNHLGEFSRGSTPSNEIQIYTWKDCTLKELVTLIKDVNTDSRKKGTEFDFSVVYPSRNTGKYQSKSVGVLQNGNRGVDDAKTLQEAGFEIGDYIDVAIYSPVERSYRNGGNVNRRSSFDRPQRRFNSFRD</sequence>
<feature type="region of interest" description="Disordered" evidence="6">
    <location>
        <begin position="143"/>
        <end position="164"/>
    </location>
</feature>
<evidence type="ECO:0000256" key="4">
    <source>
        <dbReference type="ARBA" id="ARBA00023163"/>
    </source>
</evidence>
<dbReference type="EMBL" id="CAJFCW020000005">
    <property type="protein sequence ID" value="CAG9119796.1"/>
    <property type="molecule type" value="Genomic_DNA"/>
</dbReference>
<dbReference type="AlphaFoldDB" id="A0A811L553"/>
<dbReference type="PANTHER" id="PTHR13082:SF0">
    <property type="entry name" value="HISTONE DEACETYLASE COMPLEX SUBUNIT SAP18"/>
    <property type="match status" value="1"/>
</dbReference>
<evidence type="ECO:0000256" key="2">
    <source>
        <dbReference type="ARBA" id="ARBA00022491"/>
    </source>
</evidence>
<keyword evidence="8" id="KW-1185">Reference proteome</keyword>
<evidence type="ECO:0000313" key="7">
    <source>
        <dbReference type="EMBL" id="CAD5224306.1"/>
    </source>
</evidence>
<dbReference type="GO" id="GO:0003714">
    <property type="term" value="F:transcription corepressor activity"/>
    <property type="evidence" value="ECO:0007669"/>
    <property type="project" value="TreeGrafter"/>
</dbReference>
<evidence type="ECO:0000256" key="3">
    <source>
        <dbReference type="ARBA" id="ARBA00023015"/>
    </source>
</evidence>
<comment type="similarity">
    <text evidence="1">Belongs to the SAP18 family.</text>
</comment>
<dbReference type="Proteomes" id="UP000614601">
    <property type="component" value="Unassembled WGS sequence"/>
</dbReference>
<dbReference type="PANTHER" id="PTHR13082">
    <property type="entry name" value="SAP18"/>
    <property type="match status" value="1"/>
</dbReference>
<keyword evidence="4" id="KW-0804">Transcription</keyword>